<evidence type="ECO:0000313" key="2">
    <source>
        <dbReference type="EMBL" id="MBB2965350.1"/>
    </source>
</evidence>
<dbReference type="SUPFAM" id="SSF53474">
    <property type="entry name" value="alpha/beta-Hydrolases"/>
    <property type="match status" value="1"/>
</dbReference>
<reference evidence="2 3" key="1">
    <citation type="submission" date="2020-08" db="EMBL/GenBank/DDBJ databases">
        <title>Sequencing the genomes of 1000 actinobacteria strains.</title>
        <authorList>
            <person name="Klenk H.-P."/>
        </authorList>
    </citation>
    <scope>NUCLEOTIDE SEQUENCE [LARGE SCALE GENOMIC DNA]</scope>
    <source>
        <strain evidence="2 3">DSM 20146</strain>
    </source>
</reference>
<dbReference type="Pfam" id="PF00561">
    <property type="entry name" value="Abhydrolase_1"/>
    <property type="match status" value="1"/>
</dbReference>
<name>A0A7W4US96_LEIAQ</name>
<evidence type="ECO:0000313" key="3">
    <source>
        <dbReference type="Proteomes" id="UP000538196"/>
    </source>
</evidence>
<dbReference type="InterPro" id="IPR050228">
    <property type="entry name" value="Carboxylesterase_BioH"/>
</dbReference>
<dbReference type="GO" id="GO:0003824">
    <property type="term" value="F:catalytic activity"/>
    <property type="evidence" value="ECO:0007669"/>
    <property type="project" value="UniProtKB-ARBA"/>
</dbReference>
<dbReference type="Proteomes" id="UP000538196">
    <property type="component" value="Unassembled WGS sequence"/>
</dbReference>
<gene>
    <name evidence="2" type="ORF">FHX33_000082</name>
</gene>
<dbReference type="PANTHER" id="PTHR43194">
    <property type="entry name" value="HYDROLASE ALPHA/BETA FOLD FAMILY"/>
    <property type="match status" value="1"/>
</dbReference>
<dbReference type="RefSeq" id="WP_039923737.1">
    <property type="nucleotide sequence ID" value="NZ_JACHVP010000001.1"/>
</dbReference>
<dbReference type="InterPro" id="IPR000073">
    <property type="entry name" value="AB_hydrolase_1"/>
</dbReference>
<dbReference type="InterPro" id="IPR029058">
    <property type="entry name" value="AB_hydrolase_fold"/>
</dbReference>
<organism evidence="2 3">
    <name type="scientific">Leifsonia aquatica</name>
    <name type="common">Corynebacterium aquaticum</name>
    <dbReference type="NCBI Taxonomy" id="144185"/>
    <lineage>
        <taxon>Bacteria</taxon>
        <taxon>Bacillati</taxon>
        <taxon>Actinomycetota</taxon>
        <taxon>Actinomycetes</taxon>
        <taxon>Micrococcales</taxon>
        <taxon>Microbacteriaceae</taxon>
        <taxon>Leifsonia</taxon>
    </lineage>
</organism>
<feature type="domain" description="AB hydrolase-1" evidence="1">
    <location>
        <begin position="17"/>
        <end position="120"/>
    </location>
</feature>
<sequence>MTGPLRLHVTRHPGPDPVLLVHGFATTGALTWESTGWVDALAAAGRGALVPDLRGHGGSEAPHDPAAYSPALLAADVCAVLDAEELGEVDVIGYSMGSWVSLALAGLVPEIPAGRVRRLVVGGIGTVEQFGHWGIPAVQAAIRHGAEVAAPDFALGPLLASLRRAPGVDLDALAACVEGMGTHPLPLGPTGLPTLLVAGEVDPVAGDAEAAAEILGARLVRLPRRDHITTLSARAFKQAALPFLGIPASV</sequence>
<dbReference type="PANTHER" id="PTHR43194:SF5">
    <property type="entry name" value="PIMELOYL-[ACYL-CARRIER PROTEIN] METHYL ESTER ESTERASE"/>
    <property type="match status" value="1"/>
</dbReference>
<accession>A0A7W4US96</accession>
<dbReference type="EMBL" id="JACHVP010000001">
    <property type="protein sequence ID" value="MBB2965350.1"/>
    <property type="molecule type" value="Genomic_DNA"/>
</dbReference>
<protein>
    <submittedName>
        <fullName evidence="2">Pimeloyl-ACP methyl ester carboxylesterase</fullName>
    </submittedName>
</protein>
<comment type="caution">
    <text evidence="2">The sequence shown here is derived from an EMBL/GenBank/DDBJ whole genome shotgun (WGS) entry which is preliminary data.</text>
</comment>
<evidence type="ECO:0000259" key="1">
    <source>
        <dbReference type="Pfam" id="PF00561"/>
    </source>
</evidence>
<proteinExistence type="predicted"/>
<dbReference type="AlphaFoldDB" id="A0A7W4US96"/>
<dbReference type="Gene3D" id="3.40.50.1820">
    <property type="entry name" value="alpha/beta hydrolase"/>
    <property type="match status" value="1"/>
</dbReference>
<keyword evidence="3" id="KW-1185">Reference proteome</keyword>